<sequence length="258" mass="28857">MLDSFSDEVGMIPNRACMVPIKKLQQLPIPANGPRTPVAIAVKQFLLLATGSMLVPTFSRRCKMDFAPYLGGSVEDVRVYDWCTFIVCELKVELTVAKKKEHSARALGSPCVWVLGYFYFLILHLLDSLKLGGLHTKTIPSCRFWWKQSVERASTSIPLVRGRYDLAAALLSRKEIASRRQLQPVAIGGTSAAAASSSAPPPDRAPMPTAEWWETEDLTSLSLGQLKELKEMTKSMIEKWVARRDKVQTIVRNLEHQE</sequence>
<name>A0AAV2E980_9ROSI</name>
<evidence type="ECO:0000313" key="1">
    <source>
        <dbReference type="EMBL" id="CAL1382518.1"/>
    </source>
</evidence>
<organism evidence="1 2">
    <name type="scientific">Linum trigynum</name>
    <dbReference type="NCBI Taxonomy" id="586398"/>
    <lineage>
        <taxon>Eukaryota</taxon>
        <taxon>Viridiplantae</taxon>
        <taxon>Streptophyta</taxon>
        <taxon>Embryophyta</taxon>
        <taxon>Tracheophyta</taxon>
        <taxon>Spermatophyta</taxon>
        <taxon>Magnoliopsida</taxon>
        <taxon>eudicotyledons</taxon>
        <taxon>Gunneridae</taxon>
        <taxon>Pentapetalae</taxon>
        <taxon>rosids</taxon>
        <taxon>fabids</taxon>
        <taxon>Malpighiales</taxon>
        <taxon>Linaceae</taxon>
        <taxon>Linum</taxon>
    </lineage>
</organism>
<proteinExistence type="predicted"/>
<accession>A0AAV2E980</accession>
<keyword evidence="2" id="KW-1185">Reference proteome</keyword>
<dbReference type="EMBL" id="OZ034817">
    <property type="protein sequence ID" value="CAL1382518.1"/>
    <property type="molecule type" value="Genomic_DNA"/>
</dbReference>
<evidence type="ECO:0000313" key="2">
    <source>
        <dbReference type="Proteomes" id="UP001497516"/>
    </source>
</evidence>
<dbReference type="Proteomes" id="UP001497516">
    <property type="component" value="Chromosome 4"/>
</dbReference>
<reference evidence="1 2" key="1">
    <citation type="submission" date="2024-04" db="EMBL/GenBank/DDBJ databases">
        <authorList>
            <person name="Fracassetti M."/>
        </authorList>
    </citation>
    <scope>NUCLEOTIDE SEQUENCE [LARGE SCALE GENOMIC DNA]</scope>
</reference>
<gene>
    <name evidence="1" type="ORF">LTRI10_LOCUS23837</name>
</gene>
<protein>
    <submittedName>
        <fullName evidence="1">Uncharacterized protein</fullName>
    </submittedName>
</protein>
<dbReference type="AlphaFoldDB" id="A0AAV2E980"/>